<evidence type="ECO:0000313" key="5">
    <source>
        <dbReference type="EMBL" id="KAG0006577.1"/>
    </source>
</evidence>
<dbReference type="EMBL" id="JAAAHW010000092">
    <property type="protein sequence ID" value="KAG0006577.1"/>
    <property type="molecule type" value="Genomic_DNA"/>
</dbReference>
<gene>
    <name evidence="5" type="ORF">BGZ65_006435</name>
</gene>
<organism evidence="5 6">
    <name type="scientific">Modicella reniformis</name>
    <dbReference type="NCBI Taxonomy" id="1440133"/>
    <lineage>
        <taxon>Eukaryota</taxon>
        <taxon>Fungi</taxon>
        <taxon>Fungi incertae sedis</taxon>
        <taxon>Mucoromycota</taxon>
        <taxon>Mortierellomycotina</taxon>
        <taxon>Mortierellomycetes</taxon>
        <taxon>Mortierellales</taxon>
        <taxon>Mortierellaceae</taxon>
        <taxon>Modicella</taxon>
    </lineage>
</organism>
<keyword evidence="1" id="KW-0732">Signal</keyword>
<proteinExistence type="predicted"/>
<dbReference type="Pfam" id="PF03330">
    <property type="entry name" value="DPBB_1"/>
    <property type="match status" value="1"/>
</dbReference>
<comment type="caution">
    <text evidence="5">The sequence shown here is derived from an EMBL/GenBank/DDBJ whole genome shotgun (WGS) entry which is preliminary data.</text>
</comment>
<dbReference type="PANTHER" id="PTHR31836:SF21">
    <property type="entry name" value="EXPANSIN-LIKE PROTEIN 7"/>
    <property type="match status" value="1"/>
</dbReference>
<dbReference type="InterPro" id="IPR051477">
    <property type="entry name" value="Expansin_CellWall"/>
</dbReference>
<dbReference type="Proteomes" id="UP000749646">
    <property type="component" value="Unassembled WGS sequence"/>
</dbReference>
<dbReference type="Gene3D" id="2.40.40.10">
    <property type="entry name" value="RlpA-like domain"/>
    <property type="match status" value="1"/>
</dbReference>
<evidence type="ECO:0000256" key="1">
    <source>
        <dbReference type="ARBA" id="ARBA00022729"/>
    </source>
</evidence>
<dbReference type="InterPro" id="IPR036908">
    <property type="entry name" value="RlpA-like_sf"/>
</dbReference>
<evidence type="ECO:0000313" key="6">
    <source>
        <dbReference type="Proteomes" id="UP000749646"/>
    </source>
</evidence>
<dbReference type="PANTHER" id="PTHR31836">
    <property type="match status" value="1"/>
</dbReference>
<protein>
    <recommendedName>
        <fullName evidence="4">RlpA-like protein double-psi beta-barrel domain-containing protein</fullName>
    </recommendedName>
</protein>
<evidence type="ECO:0000256" key="2">
    <source>
        <dbReference type="SAM" id="MobiDB-lite"/>
    </source>
</evidence>
<dbReference type="InterPro" id="IPR009009">
    <property type="entry name" value="RlpA-like_DPBB"/>
</dbReference>
<dbReference type="CDD" id="cd22272">
    <property type="entry name" value="DPBB_EXLX1-like"/>
    <property type="match status" value="1"/>
</dbReference>
<dbReference type="SUPFAM" id="SSF50685">
    <property type="entry name" value="Barwin-like endoglucanases"/>
    <property type="match status" value="1"/>
</dbReference>
<keyword evidence="3" id="KW-0812">Transmembrane</keyword>
<keyword evidence="3" id="KW-1133">Transmembrane helix</keyword>
<keyword evidence="3" id="KW-0472">Membrane</keyword>
<keyword evidence="6" id="KW-1185">Reference proteome</keyword>
<evidence type="ECO:0000256" key="3">
    <source>
        <dbReference type="SAM" id="Phobius"/>
    </source>
</evidence>
<evidence type="ECO:0000259" key="4">
    <source>
        <dbReference type="Pfam" id="PF03330"/>
    </source>
</evidence>
<dbReference type="OrthoDB" id="406505at2759"/>
<feature type="transmembrane region" description="Helical" evidence="3">
    <location>
        <begin position="75"/>
        <end position="98"/>
    </location>
</feature>
<dbReference type="AlphaFoldDB" id="A0A9P6SV13"/>
<reference evidence="5" key="1">
    <citation type="journal article" date="2020" name="Fungal Divers.">
        <title>Resolving the Mortierellaceae phylogeny through synthesis of multi-gene phylogenetics and phylogenomics.</title>
        <authorList>
            <person name="Vandepol N."/>
            <person name="Liber J."/>
            <person name="Desiro A."/>
            <person name="Na H."/>
            <person name="Kennedy M."/>
            <person name="Barry K."/>
            <person name="Grigoriev I.V."/>
            <person name="Miller A.N."/>
            <person name="O'Donnell K."/>
            <person name="Stajich J.E."/>
            <person name="Bonito G."/>
        </authorList>
    </citation>
    <scope>NUCLEOTIDE SEQUENCE</scope>
    <source>
        <strain evidence="5">MES-2147</strain>
    </source>
</reference>
<sequence>MAKITNPGTTADVARSPPVHHLELSVEDDKSLPQPPPVPSKKTFYDKTKKIKFSSPAFLERFMARHPSVSEHRRCFVALLCSIIVAFVVCIVVFSVLIARRNDFPDHIGGGSGGSIPVDPQIEMDLRKHNQGVTKPPINRSDAPGWTRQGKGDGTFYNPSERNAVGGFQQGACEFEYINSVFDYIAALNKPDFGSYRRLSRSPACGQCLQVTGPNGTVQVQVVDMCPGCKSGSVDLSPSAFSKIADLDKGRVPISWERCP</sequence>
<name>A0A9P6SV13_9FUNG</name>
<feature type="domain" description="RlpA-like protein double-psi beta-barrel" evidence="4">
    <location>
        <begin position="207"/>
        <end position="255"/>
    </location>
</feature>
<feature type="region of interest" description="Disordered" evidence="2">
    <location>
        <begin position="24"/>
        <end position="43"/>
    </location>
</feature>
<accession>A0A9P6SV13</accession>